<evidence type="ECO:0000313" key="1">
    <source>
        <dbReference type="EMBL" id="RAH68484.1"/>
    </source>
</evidence>
<keyword evidence="2" id="KW-1185">Reference proteome</keyword>
<proteinExistence type="predicted"/>
<accession>A0ACD1H4U5</accession>
<organism evidence="1 2">
    <name type="scientific">Aspergillus aculeatinus CBS 121060</name>
    <dbReference type="NCBI Taxonomy" id="1448322"/>
    <lineage>
        <taxon>Eukaryota</taxon>
        <taxon>Fungi</taxon>
        <taxon>Dikarya</taxon>
        <taxon>Ascomycota</taxon>
        <taxon>Pezizomycotina</taxon>
        <taxon>Eurotiomycetes</taxon>
        <taxon>Eurotiomycetidae</taxon>
        <taxon>Eurotiales</taxon>
        <taxon>Aspergillaceae</taxon>
        <taxon>Aspergillus</taxon>
        <taxon>Aspergillus subgen. Circumdati</taxon>
    </lineage>
</organism>
<evidence type="ECO:0000313" key="2">
    <source>
        <dbReference type="Proteomes" id="UP000249661"/>
    </source>
</evidence>
<name>A0ACD1H4U5_9EURO</name>
<protein>
    <submittedName>
        <fullName evidence="1">Uncharacterized protein</fullName>
    </submittedName>
</protein>
<sequence length="286" mass="31965">MPRTRAQKRPRINIAGDACNRDVSPANCPGPSDATPIKDRAPTPESQGRAAVQEVHVPAEQAIPALLEIWADRYPNSDHGPPLMREITRYIDEVIDRGRDPDPQIHERIKKSMWRLGSRVSFARYPEMVSNILAVKLPDMHHLDTERMVATVARYIMSLMDSILSQCGPLASEVAKLDGLQSLIQIGLALTSIDAGPSRDSWIEFYYSEVFFILSSSMHMIIAGMQIGEPAVLAYCGEVLVLQVEKLHREIQKVYVLYDGPSTFDSEAPFPRPWSDDASPETEKLV</sequence>
<dbReference type="Proteomes" id="UP000249661">
    <property type="component" value="Unassembled WGS sequence"/>
</dbReference>
<reference evidence="1" key="1">
    <citation type="submission" date="2018-02" db="EMBL/GenBank/DDBJ databases">
        <title>The genomes of Aspergillus section Nigri reveals drivers in fungal speciation.</title>
        <authorList>
            <consortium name="DOE Joint Genome Institute"/>
            <person name="Vesth T.C."/>
            <person name="Nybo J."/>
            <person name="Theobald S."/>
            <person name="Brandl J."/>
            <person name="Frisvad J.C."/>
            <person name="Nielsen K.F."/>
            <person name="Lyhne E.K."/>
            <person name="Kogle M.E."/>
            <person name="Kuo A."/>
            <person name="Riley R."/>
            <person name="Clum A."/>
            <person name="Nolan M."/>
            <person name="Lipzen A."/>
            <person name="Salamov A."/>
            <person name="Henrissat B."/>
            <person name="Wiebenga A."/>
            <person name="De vries R.P."/>
            <person name="Grigoriev I.V."/>
            <person name="Mortensen U.H."/>
            <person name="Andersen M.R."/>
            <person name="Baker S.E."/>
        </authorList>
    </citation>
    <scope>NUCLEOTIDE SEQUENCE</scope>
    <source>
        <strain evidence="1">CBS 121060</strain>
    </source>
</reference>
<dbReference type="EMBL" id="KZ824966">
    <property type="protein sequence ID" value="RAH68484.1"/>
    <property type="molecule type" value="Genomic_DNA"/>
</dbReference>
<gene>
    <name evidence="1" type="ORF">BO66DRAFT_472686</name>
</gene>